<dbReference type="GO" id="GO:0046872">
    <property type="term" value="F:metal ion binding"/>
    <property type="evidence" value="ECO:0007669"/>
    <property type="project" value="UniProtKB-KW"/>
</dbReference>
<sequence length="196" mass="21581">LHLTSSFSSCPSASQPSPSPPICPRLCAGPVGGCGRSAIPYHQHQLAACGRRSVGYPLFVLEVSTLVRTRREAMAFQGTTTKCTACAKTVYLVDKLTADNRVYHRACFRCHHCKGTLKVRPYPPPPPQMYLVFLRLVFVFSVDCVFCVLMCSNADIELKYSLQNANKVSSAFAGTREKCVGCKKTVYPIERVISLI</sequence>
<comment type="caution">
    <text evidence="7">The sequence shown here is derived from an EMBL/GenBank/DDBJ whole genome shotgun (WGS) entry which is preliminary data.</text>
</comment>
<name>A0A427A0B0_ENSVE</name>
<dbReference type="SMART" id="SM00132">
    <property type="entry name" value="LIM"/>
    <property type="match status" value="1"/>
</dbReference>
<dbReference type="EMBL" id="AMZH03004283">
    <property type="protein sequence ID" value="RRT69632.1"/>
    <property type="molecule type" value="Genomic_DNA"/>
</dbReference>
<gene>
    <name evidence="7" type="ORF">B296_00037202</name>
</gene>
<organism evidence="7 8">
    <name type="scientific">Ensete ventricosum</name>
    <name type="common">Abyssinian banana</name>
    <name type="synonym">Musa ensete</name>
    <dbReference type="NCBI Taxonomy" id="4639"/>
    <lineage>
        <taxon>Eukaryota</taxon>
        <taxon>Viridiplantae</taxon>
        <taxon>Streptophyta</taxon>
        <taxon>Embryophyta</taxon>
        <taxon>Tracheophyta</taxon>
        <taxon>Spermatophyta</taxon>
        <taxon>Magnoliopsida</taxon>
        <taxon>Liliopsida</taxon>
        <taxon>Zingiberales</taxon>
        <taxon>Musaceae</taxon>
        <taxon>Ensete</taxon>
    </lineage>
</organism>
<evidence type="ECO:0000313" key="7">
    <source>
        <dbReference type="EMBL" id="RRT69632.1"/>
    </source>
</evidence>
<feature type="non-terminal residue" evidence="7">
    <location>
        <position position="1"/>
    </location>
</feature>
<proteinExistence type="predicted"/>
<dbReference type="InterPro" id="IPR001781">
    <property type="entry name" value="Znf_LIM"/>
</dbReference>
<evidence type="ECO:0000313" key="8">
    <source>
        <dbReference type="Proteomes" id="UP000287651"/>
    </source>
</evidence>
<evidence type="ECO:0000256" key="5">
    <source>
        <dbReference type="SAM" id="MobiDB-lite"/>
    </source>
</evidence>
<feature type="domain" description="LIM zinc-binding" evidence="6">
    <location>
        <begin position="81"/>
        <end position="158"/>
    </location>
</feature>
<keyword evidence="2 4" id="KW-0862">Zinc</keyword>
<evidence type="ECO:0000256" key="1">
    <source>
        <dbReference type="ARBA" id="ARBA00022723"/>
    </source>
</evidence>
<feature type="region of interest" description="Disordered" evidence="5">
    <location>
        <begin position="1"/>
        <end position="20"/>
    </location>
</feature>
<evidence type="ECO:0000256" key="4">
    <source>
        <dbReference type="PROSITE-ProRule" id="PRU00125"/>
    </source>
</evidence>
<protein>
    <recommendedName>
        <fullName evidence="6">LIM zinc-binding domain-containing protein</fullName>
    </recommendedName>
</protein>
<dbReference type="Gene3D" id="2.10.110.10">
    <property type="entry name" value="Cysteine Rich Protein"/>
    <property type="match status" value="1"/>
</dbReference>
<keyword evidence="1 4" id="KW-0479">Metal-binding</keyword>
<reference evidence="7 8" key="1">
    <citation type="journal article" date="2014" name="Agronomy (Basel)">
        <title>A Draft Genome Sequence for Ensete ventricosum, the Drought-Tolerant Tree Against Hunger.</title>
        <authorList>
            <person name="Harrison J."/>
            <person name="Moore K.A."/>
            <person name="Paszkiewicz K."/>
            <person name="Jones T."/>
            <person name="Grant M."/>
            <person name="Ambacheew D."/>
            <person name="Muzemil S."/>
            <person name="Studholme D.J."/>
        </authorList>
    </citation>
    <scope>NUCLEOTIDE SEQUENCE [LARGE SCALE GENOMIC DNA]</scope>
</reference>
<evidence type="ECO:0000256" key="2">
    <source>
        <dbReference type="ARBA" id="ARBA00022833"/>
    </source>
</evidence>
<dbReference type="SUPFAM" id="SSF57716">
    <property type="entry name" value="Glucocorticoid receptor-like (DNA-binding domain)"/>
    <property type="match status" value="1"/>
</dbReference>
<accession>A0A427A0B0</accession>
<feature type="compositionally biased region" description="Low complexity" evidence="5">
    <location>
        <begin position="1"/>
        <end position="16"/>
    </location>
</feature>
<keyword evidence="3 4" id="KW-0440">LIM domain</keyword>
<dbReference type="PROSITE" id="PS50023">
    <property type="entry name" value="LIM_DOMAIN_2"/>
    <property type="match status" value="1"/>
</dbReference>
<dbReference type="PANTHER" id="PTHR24206">
    <property type="entry name" value="OS06G0237300 PROTEIN"/>
    <property type="match status" value="1"/>
</dbReference>
<dbReference type="AlphaFoldDB" id="A0A427A0B0"/>
<dbReference type="PROSITE" id="PS00478">
    <property type="entry name" value="LIM_DOMAIN_1"/>
    <property type="match status" value="1"/>
</dbReference>
<evidence type="ECO:0000259" key="6">
    <source>
        <dbReference type="PROSITE" id="PS50023"/>
    </source>
</evidence>
<dbReference type="GO" id="GO:0051017">
    <property type="term" value="P:actin filament bundle assembly"/>
    <property type="evidence" value="ECO:0007669"/>
    <property type="project" value="UniProtKB-ARBA"/>
</dbReference>
<dbReference type="GO" id="GO:0051015">
    <property type="term" value="F:actin filament binding"/>
    <property type="evidence" value="ECO:0007669"/>
    <property type="project" value="UniProtKB-ARBA"/>
</dbReference>
<evidence type="ECO:0000256" key="3">
    <source>
        <dbReference type="ARBA" id="ARBA00023038"/>
    </source>
</evidence>
<dbReference type="Proteomes" id="UP000287651">
    <property type="component" value="Unassembled WGS sequence"/>
</dbReference>
<dbReference type="Pfam" id="PF00412">
    <property type="entry name" value="LIM"/>
    <property type="match status" value="1"/>
</dbReference>